<dbReference type="Proteomes" id="UP000001307">
    <property type="component" value="Unassembled WGS sequence"/>
</dbReference>
<feature type="region of interest" description="Disordered" evidence="1">
    <location>
        <begin position="382"/>
        <end position="401"/>
    </location>
</feature>
<dbReference type="AlphaFoldDB" id="E4WX18"/>
<reference evidence="2" key="1">
    <citation type="journal article" date="2010" name="Science">
        <title>Plasticity of animal genome architecture unmasked by rapid evolution of a pelagic tunicate.</title>
        <authorList>
            <person name="Denoeud F."/>
            <person name="Henriet S."/>
            <person name="Mungpakdee S."/>
            <person name="Aury J.M."/>
            <person name="Da Silva C."/>
            <person name="Brinkmann H."/>
            <person name="Mikhaleva J."/>
            <person name="Olsen L.C."/>
            <person name="Jubin C."/>
            <person name="Canestro C."/>
            <person name="Bouquet J.M."/>
            <person name="Danks G."/>
            <person name="Poulain J."/>
            <person name="Campsteijn C."/>
            <person name="Adamski M."/>
            <person name="Cross I."/>
            <person name="Yadetie F."/>
            <person name="Muffato M."/>
            <person name="Louis A."/>
            <person name="Butcher S."/>
            <person name="Tsagkogeorga G."/>
            <person name="Konrad A."/>
            <person name="Singh S."/>
            <person name="Jensen M.F."/>
            <person name="Cong E.H."/>
            <person name="Eikeseth-Otteraa H."/>
            <person name="Noel B."/>
            <person name="Anthouard V."/>
            <person name="Porcel B.M."/>
            <person name="Kachouri-Lafond R."/>
            <person name="Nishino A."/>
            <person name="Ugolini M."/>
            <person name="Chourrout P."/>
            <person name="Nishida H."/>
            <person name="Aasland R."/>
            <person name="Huzurbazar S."/>
            <person name="Westhof E."/>
            <person name="Delsuc F."/>
            <person name="Lehrach H."/>
            <person name="Reinhardt R."/>
            <person name="Weissenbach J."/>
            <person name="Roy S.W."/>
            <person name="Artiguenave F."/>
            <person name="Postlethwait J.H."/>
            <person name="Manak J.R."/>
            <person name="Thompson E.M."/>
            <person name="Jaillon O."/>
            <person name="Du Pasquier L."/>
            <person name="Boudinot P."/>
            <person name="Liberles D.A."/>
            <person name="Volff J.N."/>
            <person name="Philippe H."/>
            <person name="Lenhard B."/>
            <person name="Roest Crollius H."/>
            <person name="Wincker P."/>
            <person name="Chourrout D."/>
        </authorList>
    </citation>
    <scope>NUCLEOTIDE SEQUENCE [LARGE SCALE GENOMIC DNA]</scope>
</reference>
<organism evidence="2">
    <name type="scientific">Oikopleura dioica</name>
    <name type="common">Tunicate</name>
    <dbReference type="NCBI Taxonomy" id="34765"/>
    <lineage>
        <taxon>Eukaryota</taxon>
        <taxon>Metazoa</taxon>
        <taxon>Chordata</taxon>
        <taxon>Tunicata</taxon>
        <taxon>Appendicularia</taxon>
        <taxon>Copelata</taxon>
        <taxon>Oikopleuridae</taxon>
        <taxon>Oikopleura</taxon>
    </lineage>
</organism>
<feature type="compositionally biased region" description="Low complexity" evidence="1">
    <location>
        <begin position="382"/>
        <end position="391"/>
    </location>
</feature>
<proteinExistence type="predicted"/>
<evidence type="ECO:0000313" key="3">
    <source>
        <dbReference type="Proteomes" id="UP000001307"/>
    </source>
</evidence>
<keyword evidence="3" id="KW-1185">Reference proteome</keyword>
<accession>E4WX18</accession>
<protein>
    <submittedName>
        <fullName evidence="2">Uncharacterized protein</fullName>
    </submittedName>
</protein>
<evidence type="ECO:0000313" key="2">
    <source>
        <dbReference type="EMBL" id="CBY21910.1"/>
    </source>
</evidence>
<sequence length="606" mass="67661">MEKMFLDHVLVLWSAIQRDAWREKAEDYLRNRLEKMPVLKFTDKLGKQDGGNWVFSNKAQFYSNGAQIPEDMLQFYHSTSPASENFPKISEEDQLRSFLLSLRKAHNGSLAPALLFSAHVLKFHESVYEVLRLSNGANGIPKFVSSKKAGVICKTFAKVTSVKDGVNVCSADGDVADFMNSCDVEMSDNILIDIPFFEIIDGSLNSKEFVKTWIKSPTTKYSLLPQLIKLEKALSADSFDERCRGWSDLISKESKDRELKLHIAFLFATLELLGDVHGDWDRHKVQELASQILGEDFKSPLKRPNNGSLSTVSSKLPRIESVPNVQSTLAHSISNFPATSLASSISSSLLKTTTVPATISFQNEHENLPPIDGLGGLIFSSRPDPKSSSLSPPTPNAPLNTGLYSFSSNPDTEPAKEEIEALIQNPLTTENMHKIVNAIIAFFLGQIPPNRDPKDFIRSSYRTRDSTEVYLALRLPILRRLLDAETRKVFRDILDSCGGQRQQTRFGSDSTSAQLIPRDLVSKTNLDRIEIMIRNRAEQRKMLQTSRPLGMSSMVHSGLSLLPENLQMLSDAACPQKQFKLGDILTDENSLSFDSEECTVKIEGVE</sequence>
<dbReference type="EMBL" id="FN653018">
    <property type="protein sequence ID" value="CBY21910.1"/>
    <property type="molecule type" value="Genomic_DNA"/>
</dbReference>
<dbReference type="InParanoid" id="E4WX18"/>
<evidence type="ECO:0000256" key="1">
    <source>
        <dbReference type="SAM" id="MobiDB-lite"/>
    </source>
</evidence>
<gene>
    <name evidence="2" type="ORF">GSOID_T00011442001</name>
</gene>
<dbReference type="OrthoDB" id="10377658at2759"/>
<name>E4WX18_OIKDI</name>